<gene>
    <name evidence="7" type="primary">PARPA_00562.1 scaffold 917</name>
</gene>
<dbReference type="AlphaFoldDB" id="A0A0B7MN85"/>
<evidence type="ECO:0000313" key="7">
    <source>
        <dbReference type="EMBL" id="CEP07281.1"/>
    </source>
</evidence>
<dbReference type="GO" id="GO:0031507">
    <property type="term" value="P:heterochromatin formation"/>
    <property type="evidence" value="ECO:0007669"/>
    <property type="project" value="TreeGrafter"/>
</dbReference>
<dbReference type="PANTHER" id="PTHR46172:SF1">
    <property type="entry name" value="DNA POLYMERASE EPSILON SUBUNIT 3"/>
    <property type="match status" value="1"/>
</dbReference>
<dbReference type="GO" id="GO:0008622">
    <property type="term" value="C:epsilon DNA polymerase complex"/>
    <property type="evidence" value="ECO:0007669"/>
    <property type="project" value="TreeGrafter"/>
</dbReference>
<dbReference type="GO" id="GO:0046982">
    <property type="term" value="F:protein heterodimerization activity"/>
    <property type="evidence" value="ECO:0007669"/>
    <property type="project" value="InterPro"/>
</dbReference>
<dbReference type="Pfam" id="PF00808">
    <property type="entry name" value="CBFD_NFYB_HMF"/>
    <property type="match status" value="1"/>
</dbReference>
<accession>A0A0B7MN85</accession>
<dbReference type="GO" id="GO:0031490">
    <property type="term" value="F:chromatin DNA binding"/>
    <property type="evidence" value="ECO:0007669"/>
    <property type="project" value="TreeGrafter"/>
</dbReference>
<dbReference type="GO" id="GO:0006272">
    <property type="term" value="P:leading strand elongation"/>
    <property type="evidence" value="ECO:0007669"/>
    <property type="project" value="TreeGrafter"/>
</dbReference>
<dbReference type="GO" id="GO:0008623">
    <property type="term" value="C:CHRAC"/>
    <property type="evidence" value="ECO:0007669"/>
    <property type="project" value="TreeGrafter"/>
</dbReference>
<sequence length="179" mass="20035">MSSTIEDNELPKANVTRVLKSALPPGTALQKDARLAVGKAATVFINYISSVANDVAQGANHKTISAADVFKALDICELEHMVPELQESLSAFQQIMLEKKQQKKKEKDESKFKDDGDTAMEEPSRGEKRLLDDDEDDGMSVDVKRSKEEEDEDEDDVEEEEEEEGQEETQEDNIEEVQS</sequence>
<dbReference type="GO" id="GO:0006974">
    <property type="term" value="P:DNA damage response"/>
    <property type="evidence" value="ECO:0007669"/>
    <property type="project" value="TreeGrafter"/>
</dbReference>
<dbReference type="InterPro" id="IPR009072">
    <property type="entry name" value="Histone-fold"/>
</dbReference>
<feature type="compositionally biased region" description="Basic and acidic residues" evidence="5">
    <location>
        <begin position="99"/>
        <end position="131"/>
    </location>
</feature>
<name>A0A0B7MN85_9FUNG</name>
<evidence type="ECO:0000313" key="8">
    <source>
        <dbReference type="Proteomes" id="UP000054107"/>
    </source>
</evidence>
<feature type="region of interest" description="Disordered" evidence="5">
    <location>
        <begin position="99"/>
        <end position="179"/>
    </location>
</feature>
<evidence type="ECO:0000256" key="3">
    <source>
        <dbReference type="ARBA" id="ARBA00039775"/>
    </source>
</evidence>
<evidence type="ECO:0000259" key="6">
    <source>
        <dbReference type="Pfam" id="PF00808"/>
    </source>
</evidence>
<dbReference type="Proteomes" id="UP000054107">
    <property type="component" value="Unassembled WGS sequence"/>
</dbReference>
<dbReference type="CDD" id="cd22928">
    <property type="entry name" value="HFD_POLE3_DPB4"/>
    <property type="match status" value="1"/>
</dbReference>
<evidence type="ECO:0000256" key="2">
    <source>
        <dbReference type="ARBA" id="ARBA00023242"/>
    </source>
</evidence>
<organism evidence="7 8">
    <name type="scientific">Parasitella parasitica</name>
    <dbReference type="NCBI Taxonomy" id="35722"/>
    <lineage>
        <taxon>Eukaryota</taxon>
        <taxon>Fungi</taxon>
        <taxon>Fungi incertae sedis</taxon>
        <taxon>Mucoromycota</taxon>
        <taxon>Mucoromycotina</taxon>
        <taxon>Mucoromycetes</taxon>
        <taxon>Mucorales</taxon>
        <taxon>Mucorineae</taxon>
        <taxon>Mucoraceae</taxon>
        <taxon>Parasitella</taxon>
    </lineage>
</organism>
<dbReference type="InterPro" id="IPR051377">
    <property type="entry name" value="DNA_Pol-Epsilon_Subunit"/>
</dbReference>
<evidence type="ECO:0000256" key="4">
    <source>
        <dbReference type="ARBA" id="ARBA00042096"/>
    </source>
</evidence>
<dbReference type="OrthoDB" id="1707486at2759"/>
<dbReference type="Gene3D" id="1.10.20.10">
    <property type="entry name" value="Histone, subunit A"/>
    <property type="match status" value="1"/>
</dbReference>
<keyword evidence="8" id="KW-1185">Reference proteome</keyword>
<feature type="compositionally biased region" description="Acidic residues" evidence="5">
    <location>
        <begin position="149"/>
        <end position="179"/>
    </location>
</feature>
<dbReference type="PANTHER" id="PTHR46172">
    <property type="entry name" value="DNA POLYMERASE EPSILON SUBUNIT 3"/>
    <property type="match status" value="1"/>
</dbReference>
<keyword evidence="2" id="KW-0539">Nucleus</keyword>
<protein>
    <recommendedName>
        <fullName evidence="3">DNA polymerase epsilon subunit D</fullName>
    </recommendedName>
    <alternativeName>
        <fullName evidence="4">DNA polymerase II subunit D</fullName>
    </alternativeName>
</protein>
<dbReference type="SUPFAM" id="SSF47113">
    <property type="entry name" value="Histone-fold"/>
    <property type="match status" value="1"/>
</dbReference>
<proteinExistence type="predicted"/>
<evidence type="ECO:0000256" key="5">
    <source>
        <dbReference type="SAM" id="MobiDB-lite"/>
    </source>
</evidence>
<reference evidence="7 8" key="1">
    <citation type="submission" date="2014-09" db="EMBL/GenBank/DDBJ databases">
        <authorList>
            <person name="Ellenberger Sabrina"/>
        </authorList>
    </citation>
    <scope>NUCLEOTIDE SEQUENCE [LARGE SCALE GENOMIC DNA]</scope>
    <source>
        <strain evidence="7 8">CBS 412.66</strain>
    </source>
</reference>
<dbReference type="EMBL" id="LN719154">
    <property type="protein sequence ID" value="CEP07281.1"/>
    <property type="molecule type" value="Genomic_DNA"/>
</dbReference>
<feature type="domain" description="Transcription factor CBF/NF-Y/archaeal histone" evidence="6">
    <location>
        <begin position="9"/>
        <end position="73"/>
    </location>
</feature>
<dbReference type="STRING" id="35722.A0A0B7MN85"/>
<comment type="subcellular location">
    <subcellularLocation>
        <location evidence="1">Nucleus</location>
    </subcellularLocation>
</comment>
<dbReference type="InterPro" id="IPR003958">
    <property type="entry name" value="CBFA_NFYB_domain"/>
</dbReference>
<evidence type="ECO:0000256" key="1">
    <source>
        <dbReference type="ARBA" id="ARBA00004123"/>
    </source>
</evidence>